<name>A0A511YZZ2_9CELL</name>
<dbReference type="PANTHER" id="PTHR30521:SF4">
    <property type="entry name" value="DEFERROCHELATASE"/>
    <property type="match status" value="1"/>
</dbReference>
<feature type="domain" description="Dyp-type peroxidase C-terminal" evidence="11">
    <location>
        <begin position="217"/>
        <end position="387"/>
    </location>
</feature>
<keyword evidence="6" id="KW-0560">Oxidoreductase</keyword>
<dbReference type="InterPro" id="IPR006314">
    <property type="entry name" value="Dyp_peroxidase"/>
</dbReference>
<dbReference type="GO" id="GO:0005829">
    <property type="term" value="C:cytosol"/>
    <property type="evidence" value="ECO:0007669"/>
    <property type="project" value="TreeGrafter"/>
</dbReference>
<feature type="compositionally biased region" description="Basic and acidic residues" evidence="9">
    <location>
        <begin position="272"/>
        <end position="281"/>
    </location>
</feature>
<dbReference type="AlphaFoldDB" id="A0A511YZZ2"/>
<keyword evidence="5" id="KW-0732">Signal</keyword>
<evidence type="ECO:0000259" key="11">
    <source>
        <dbReference type="Pfam" id="PF20628"/>
    </source>
</evidence>
<evidence type="ECO:0000256" key="7">
    <source>
        <dbReference type="ARBA" id="ARBA00023004"/>
    </source>
</evidence>
<dbReference type="Pfam" id="PF04261">
    <property type="entry name" value="Dyp_perox_N"/>
    <property type="match status" value="1"/>
</dbReference>
<dbReference type="GO" id="GO:0004601">
    <property type="term" value="F:peroxidase activity"/>
    <property type="evidence" value="ECO:0007669"/>
    <property type="project" value="UniProtKB-KW"/>
</dbReference>
<keyword evidence="4" id="KW-0479">Metal-binding</keyword>
<dbReference type="NCBIfam" id="TIGR01413">
    <property type="entry name" value="Dyp_perox_fam"/>
    <property type="match status" value="1"/>
</dbReference>
<keyword evidence="3" id="KW-0349">Heme</keyword>
<dbReference type="EMBL" id="BJYK01000009">
    <property type="protein sequence ID" value="GEN80752.1"/>
    <property type="molecule type" value="Genomic_DNA"/>
</dbReference>
<gene>
    <name evidence="12" type="ORF">AFE02nite_24860</name>
</gene>
<feature type="domain" description="Dyp-type peroxidase N-terminal" evidence="10">
    <location>
        <begin position="62"/>
        <end position="205"/>
    </location>
</feature>
<evidence type="ECO:0000256" key="6">
    <source>
        <dbReference type="ARBA" id="ARBA00023002"/>
    </source>
</evidence>
<dbReference type="PROSITE" id="PS51318">
    <property type="entry name" value="TAT"/>
    <property type="match status" value="1"/>
</dbReference>
<dbReference type="Pfam" id="PF20628">
    <property type="entry name" value="Dyp_perox_C"/>
    <property type="match status" value="1"/>
</dbReference>
<feature type="region of interest" description="Disordered" evidence="9">
    <location>
        <begin position="272"/>
        <end position="297"/>
    </location>
</feature>
<dbReference type="InterPro" id="IPR011008">
    <property type="entry name" value="Dimeric_a/b-barrel"/>
</dbReference>
<protein>
    <submittedName>
        <fullName evidence="12">Peroxidase</fullName>
    </submittedName>
</protein>
<evidence type="ECO:0000256" key="2">
    <source>
        <dbReference type="ARBA" id="ARBA00022559"/>
    </source>
</evidence>
<evidence type="ECO:0000256" key="9">
    <source>
        <dbReference type="SAM" id="MobiDB-lite"/>
    </source>
</evidence>
<dbReference type="GO" id="GO:0020037">
    <property type="term" value="F:heme binding"/>
    <property type="evidence" value="ECO:0007669"/>
    <property type="project" value="InterPro"/>
</dbReference>
<dbReference type="PANTHER" id="PTHR30521">
    <property type="entry name" value="DEFERROCHELATASE/PEROXIDASE"/>
    <property type="match status" value="1"/>
</dbReference>
<keyword evidence="7" id="KW-0408">Iron</keyword>
<evidence type="ECO:0000256" key="8">
    <source>
        <dbReference type="ARBA" id="ARBA00025737"/>
    </source>
</evidence>
<dbReference type="OrthoDB" id="9781066at2"/>
<sequence length="399" mass="42044">MADDGSAHQVSRRGFLVGAAGLAGVAVGGAVGGVVGGTVGGAQGAPEDAGGRAVVPFHGERQAGVATPPPAFLTLVALDLAGGVDRDALVRLLRIWTDDAARLTRGEPGLADSEPELAAVPASLTVTVGFGPEVFRVARRADRVPRWLGPLPPFGVDALRPEWSDGDLVLQLCADDQVTLAHAARVLVRQASTFAQVRWVQQGFRHAPGAVPSGTTMRNLFGQVDGTRNLVPGRDDDLIWVGDGPLAGGTGMVVRRIAMNLDTWEALDRPAREQTVGRRLADGAPLTGNAEHDEPDLAATGPDGLTVIPGFAHIRRARTDDPRQRFLRRGYNYDDGAGRDAGLVFVTFQADVAEQFVPVQRRLDELDLLNTWTTPIGSAVFAVPGGVAPGEYLGQRLLV</sequence>
<dbReference type="RefSeq" id="WP_146819769.1">
    <property type="nucleotide sequence ID" value="NZ_BJYK01000009.1"/>
</dbReference>
<organism evidence="12 13">
    <name type="scientific">Actinotalea fermentans</name>
    <dbReference type="NCBI Taxonomy" id="43671"/>
    <lineage>
        <taxon>Bacteria</taxon>
        <taxon>Bacillati</taxon>
        <taxon>Actinomycetota</taxon>
        <taxon>Actinomycetes</taxon>
        <taxon>Micrococcales</taxon>
        <taxon>Cellulomonadaceae</taxon>
        <taxon>Actinotalea</taxon>
    </lineage>
</organism>
<dbReference type="InterPro" id="IPR048327">
    <property type="entry name" value="Dyp_perox_N"/>
</dbReference>
<dbReference type="GO" id="GO:0046872">
    <property type="term" value="F:metal ion binding"/>
    <property type="evidence" value="ECO:0007669"/>
    <property type="project" value="UniProtKB-KW"/>
</dbReference>
<evidence type="ECO:0000259" key="10">
    <source>
        <dbReference type="Pfam" id="PF04261"/>
    </source>
</evidence>
<evidence type="ECO:0000256" key="1">
    <source>
        <dbReference type="ARBA" id="ARBA00001970"/>
    </source>
</evidence>
<evidence type="ECO:0000256" key="3">
    <source>
        <dbReference type="ARBA" id="ARBA00022617"/>
    </source>
</evidence>
<reference evidence="12 13" key="1">
    <citation type="submission" date="2019-07" db="EMBL/GenBank/DDBJ databases">
        <title>Whole genome shotgun sequence of Actinotalea fermentans NBRC 105374.</title>
        <authorList>
            <person name="Hosoyama A."/>
            <person name="Uohara A."/>
            <person name="Ohji S."/>
            <person name="Ichikawa N."/>
        </authorList>
    </citation>
    <scope>NUCLEOTIDE SEQUENCE [LARGE SCALE GENOMIC DNA]</scope>
    <source>
        <strain evidence="12 13">NBRC 105374</strain>
    </source>
</reference>
<evidence type="ECO:0000256" key="5">
    <source>
        <dbReference type="ARBA" id="ARBA00022729"/>
    </source>
</evidence>
<dbReference type="InterPro" id="IPR006311">
    <property type="entry name" value="TAT_signal"/>
</dbReference>
<accession>A0A511YZZ2</accession>
<comment type="similarity">
    <text evidence="8">Belongs to the DyP-type peroxidase family.</text>
</comment>
<evidence type="ECO:0000313" key="13">
    <source>
        <dbReference type="Proteomes" id="UP000321484"/>
    </source>
</evidence>
<proteinExistence type="inferred from homology"/>
<keyword evidence="2 12" id="KW-0575">Peroxidase</keyword>
<dbReference type="PROSITE" id="PS51404">
    <property type="entry name" value="DYP_PEROXIDASE"/>
    <property type="match status" value="1"/>
</dbReference>
<dbReference type="Proteomes" id="UP000321484">
    <property type="component" value="Unassembled WGS sequence"/>
</dbReference>
<dbReference type="InterPro" id="IPR048328">
    <property type="entry name" value="Dyp_perox_C"/>
</dbReference>
<dbReference type="SUPFAM" id="SSF54909">
    <property type="entry name" value="Dimeric alpha+beta barrel"/>
    <property type="match status" value="1"/>
</dbReference>
<comment type="caution">
    <text evidence="12">The sequence shown here is derived from an EMBL/GenBank/DDBJ whole genome shotgun (WGS) entry which is preliminary data.</text>
</comment>
<evidence type="ECO:0000313" key="12">
    <source>
        <dbReference type="EMBL" id="GEN80752.1"/>
    </source>
</evidence>
<keyword evidence="13" id="KW-1185">Reference proteome</keyword>
<comment type="cofactor">
    <cofactor evidence="1">
        <name>heme b</name>
        <dbReference type="ChEBI" id="CHEBI:60344"/>
    </cofactor>
</comment>
<evidence type="ECO:0000256" key="4">
    <source>
        <dbReference type="ARBA" id="ARBA00022723"/>
    </source>
</evidence>